<name>A0A4S2BAV8_9LACO</name>
<sequence length="265" mass="29285">MQVSVLASGSTGNTSLIVTKKHKILMDAGLSGKKTKDLLAQVGVDIKEIDMAFLSHDHADHSSGLGVLMRRYPQINAFANQGTWKYLIDTNKIGKLPEEQINLIEPGQTKTFEDLDITAFATSHDAAQPQYYVFSSGGKRVAFLTDTGYVSEKVEDTIKDADAYMMEFNYDPQLLRDGPYSWSLKSRILSDVGHLSNEEAGNALLDVVSSKTKHIFLAHRSQHNNTEVLAHETAEKILVDGDANLDSDVKIIDTEPDKPTDLFEV</sequence>
<proteinExistence type="predicted"/>
<dbReference type="PANTHER" id="PTHR47619">
    <property type="entry name" value="METALLO-HYDROLASE YYCJ-RELATED"/>
    <property type="match status" value="1"/>
</dbReference>
<dbReference type="SUPFAM" id="SSF56281">
    <property type="entry name" value="Metallo-hydrolase/oxidoreductase"/>
    <property type="match status" value="1"/>
</dbReference>
<gene>
    <name evidence="2" type="ORF">E5351_09025</name>
</gene>
<keyword evidence="2" id="KW-0378">Hydrolase</keyword>
<dbReference type="GeneID" id="75115872"/>
<dbReference type="AlphaFoldDB" id="A0A4S2BAV8"/>
<evidence type="ECO:0000313" key="3">
    <source>
        <dbReference type="Proteomes" id="UP000309117"/>
    </source>
</evidence>
<evidence type="ECO:0000313" key="2">
    <source>
        <dbReference type="EMBL" id="TGY11301.1"/>
    </source>
</evidence>
<dbReference type="InterPro" id="IPR036866">
    <property type="entry name" value="RibonucZ/Hydroxyglut_hydro"/>
</dbReference>
<dbReference type="EMBL" id="SRYV01000019">
    <property type="protein sequence ID" value="TGY11301.1"/>
    <property type="molecule type" value="Genomic_DNA"/>
</dbReference>
<feature type="domain" description="Metallo-beta-lactamase" evidence="1">
    <location>
        <begin position="11"/>
        <end position="184"/>
    </location>
</feature>
<dbReference type="Gene3D" id="3.60.15.10">
    <property type="entry name" value="Ribonuclease Z/Hydroxyacylglutathione hydrolase-like"/>
    <property type="match status" value="1"/>
</dbReference>
<reference evidence="2 3" key="1">
    <citation type="submission" date="2019-04" db="EMBL/GenBank/DDBJ databases">
        <title>Microbes associate with the intestines of laboratory mice.</title>
        <authorList>
            <person name="Navarre W."/>
            <person name="Wong E."/>
            <person name="Huang K."/>
            <person name="Tropini C."/>
            <person name="Ng K."/>
            <person name="Yu B."/>
        </authorList>
    </citation>
    <scope>NUCLEOTIDE SEQUENCE [LARGE SCALE GENOMIC DNA]</scope>
    <source>
        <strain evidence="2 3">NM61_E11</strain>
    </source>
</reference>
<accession>A0A4S2BAV8</accession>
<evidence type="ECO:0000259" key="1">
    <source>
        <dbReference type="SMART" id="SM00849"/>
    </source>
</evidence>
<protein>
    <submittedName>
        <fullName evidence="2">MBL fold metallo-hydrolase</fullName>
    </submittedName>
</protein>
<dbReference type="Proteomes" id="UP000309117">
    <property type="component" value="Unassembled WGS sequence"/>
</dbReference>
<dbReference type="PANTHER" id="PTHR47619:SF1">
    <property type="entry name" value="EXODEOXYRIBONUCLEASE WALJ"/>
    <property type="match status" value="1"/>
</dbReference>
<dbReference type="Pfam" id="PF12706">
    <property type="entry name" value="Lactamase_B_2"/>
    <property type="match status" value="1"/>
</dbReference>
<organism evidence="2 3">
    <name type="scientific">Lactobacillus intestinalis</name>
    <dbReference type="NCBI Taxonomy" id="151781"/>
    <lineage>
        <taxon>Bacteria</taxon>
        <taxon>Bacillati</taxon>
        <taxon>Bacillota</taxon>
        <taxon>Bacilli</taxon>
        <taxon>Lactobacillales</taxon>
        <taxon>Lactobacillaceae</taxon>
        <taxon>Lactobacillus</taxon>
    </lineage>
</organism>
<dbReference type="InterPro" id="IPR052533">
    <property type="entry name" value="WalJ/YycJ-like"/>
</dbReference>
<comment type="caution">
    <text evidence="2">The sequence shown here is derived from an EMBL/GenBank/DDBJ whole genome shotgun (WGS) entry which is preliminary data.</text>
</comment>
<dbReference type="RefSeq" id="WP_004039745.1">
    <property type="nucleotide sequence ID" value="NZ_AQFR02000003.1"/>
</dbReference>
<dbReference type="SMART" id="SM00849">
    <property type="entry name" value="Lactamase_B"/>
    <property type="match status" value="1"/>
</dbReference>
<dbReference type="GO" id="GO:0016787">
    <property type="term" value="F:hydrolase activity"/>
    <property type="evidence" value="ECO:0007669"/>
    <property type="project" value="UniProtKB-KW"/>
</dbReference>
<dbReference type="InterPro" id="IPR001279">
    <property type="entry name" value="Metallo-B-lactamas"/>
</dbReference>